<feature type="compositionally biased region" description="Basic and acidic residues" evidence="2">
    <location>
        <begin position="1"/>
        <end position="14"/>
    </location>
</feature>
<dbReference type="InterPro" id="IPR051361">
    <property type="entry name" value="ThrE/Ser_Exporter"/>
</dbReference>
<evidence type="ECO:0000313" key="6">
    <source>
        <dbReference type="Proteomes" id="UP000054560"/>
    </source>
</evidence>
<organism evidence="5 6">
    <name type="scientific">Sphaeroforma arctica JP610</name>
    <dbReference type="NCBI Taxonomy" id="667725"/>
    <lineage>
        <taxon>Eukaryota</taxon>
        <taxon>Ichthyosporea</taxon>
        <taxon>Ichthyophonida</taxon>
        <taxon>Sphaeroforma</taxon>
    </lineage>
</organism>
<keyword evidence="6" id="KW-1185">Reference proteome</keyword>
<dbReference type="RefSeq" id="XP_014150267.1">
    <property type="nucleotide sequence ID" value="XM_014294792.1"/>
</dbReference>
<proteinExistence type="inferred from homology"/>
<protein>
    <recommendedName>
        <fullName evidence="4">Threonine/serine exporter-like N-terminal domain-containing protein</fullName>
    </recommendedName>
</protein>
<dbReference type="PANTHER" id="PTHR31082:SF4">
    <property type="entry name" value="PHEROMONE-REGULATED MEMBRANE PROTEIN 10"/>
    <property type="match status" value="1"/>
</dbReference>
<accession>A0A0L0FHX7</accession>
<dbReference type="OrthoDB" id="413008at2759"/>
<dbReference type="Proteomes" id="UP000054560">
    <property type="component" value="Unassembled WGS sequence"/>
</dbReference>
<reference evidence="5 6" key="1">
    <citation type="submission" date="2011-02" db="EMBL/GenBank/DDBJ databases">
        <title>The Genome Sequence of Sphaeroforma arctica JP610.</title>
        <authorList>
            <consortium name="The Broad Institute Genome Sequencing Platform"/>
            <person name="Russ C."/>
            <person name="Cuomo C."/>
            <person name="Young S.K."/>
            <person name="Zeng Q."/>
            <person name="Gargeya S."/>
            <person name="Alvarado L."/>
            <person name="Berlin A."/>
            <person name="Chapman S.B."/>
            <person name="Chen Z."/>
            <person name="Freedman E."/>
            <person name="Gellesch M."/>
            <person name="Goldberg J."/>
            <person name="Griggs A."/>
            <person name="Gujja S."/>
            <person name="Heilman E."/>
            <person name="Heiman D."/>
            <person name="Howarth C."/>
            <person name="Mehta T."/>
            <person name="Neiman D."/>
            <person name="Pearson M."/>
            <person name="Roberts A."/>
            <person name="Saif S."/>
            <person name="Shea T."/>
            <person name="Shenoy N."/>
            <person name="Sisk P."/>
            <person name="Stolte C."/>
            <person name="Sykes S."/>
            <person name="White J."/>
            <person name="Yandava C."/>
            <person name="Burger G."/>
            <person name="Gray M.W."/>
            <person name="Holland P.W.H."/>
            <person name="King N."/>
            <person name="Lang F.B.F."/>
            <person name="Roger A.J."/>
            <person name="Ruiz-Trillo I."/>
            <person name="Haas B."/>
            <person name="Nusbaum C."/>
            <person name="Birren B."/>
        </authorList>
    </citation>
    <scope>NUCLEOTIDE SEQUENCE [LARGE SCALE GENOMIC DNA]</scope>
    <source>
        <strain evidence="5 6">JP610</strain>
    </source>
</reference>
<evidence type="ECO:0000256" key="2">
    <source>
        <dbReference type="SAM" id="MobiDB-lite"/>
    </source>
</evidence>
<dbReference type="STRING" id="667725.A0A0L0FHX7"/>
<feature type="transmembrane region" description="Helical" evidence="3">
    <location>
        <begin position="239"/>
        <end position="259"/>
    </location>
</feature>
<gene>
    <name evidence="5" type="ORF">SARC_11128</name>
</gene>
<feature type="transmembrane region" description="Helical" evidence="3">
    <location>
        <begin position="370"/>
        <end position="388"/>
    </location>
</feature>
<dbReference type="GO" id="GO:0022857">
    <property type="term" value="F:transmembrane transporter activity"/>
    <property type="evidence" value="ECO:0007669"/>
    <property type="project" value="InterPro"/>
</dbReference>
<feature type="transmembrane region" description="Helical" evidence="3">
    <location>
        <begin position="217"/>
        <end position="233"/>
    </location>
</feature>
<feature type="transmembrane region" description="Helical" evidence="3">
    <location>
        <begin position="271"/>
        <end position="288"/>
    </location>
</feature>
<dbReference type="PANTHER" id="PTHR31082">
    <property type="entry name" value="PHEROMONE-REGULATED MEMBRANE PROTEIN 10"/>
    <property type="match status" value="1"/>
</dbReference>
<sequence>MPSETDRLLAEHTDNTNSNGTNQNTAQHGSKLKSQVTEVASLDGDVPSSGDEDPFTSHSNVLRFEWEDTRAEVASRLHLQEIWDTCEVYPEWQRRLLIKEIGSAYLRYSIPLHILEYRITMIAMRLHERVRLSHTSSGALLILFCEEKVFVDRPDGDKDANREYVELVPAGNKDVNLAKMVDVEKVADSIINGQSCRTALKRLIEIRHAPDTPWPKWAYIPAAVGFVVGYGPLYNGAGVYETLCAALVTLIVSSLEVYWSVFHRVGLGKQMLVAFLAASGVAIFHIYIQQINVMNAIMTSLTCHLPGLALTNALTHVVFGYNHVGAHGLVQVLVVSANLGVGVIGGLTFVGSLSGHIILPSLAPVSQFAWYIPHISIVLSLVPTVILNKGKLSHLHWYALGTFAAYYGTQFGHKVMGIDQFASCVGATVTGVIANAYGNYTDSGPAIELVLISIIAIVPGSFTLNFTTAMDTASSISLARDMMIVALSIVTGQFISCAILPPKRQL</sequence>
<feature type="transmembrane region" description="Helical" evidence="3">
    <location>
        <begin position="328"/>
        <end position="350"/>
    </location>
</feature>
<dbReference type="GeneID" id="25911632"/>
<keyword evidence="3" id="KW-1133">Transmembrane helix</keyword>
<evidence type="ECO:0000313" key="5">
    <source>
        <dbReference type="EMBL" id="KNC76365.1"/>
    </source>
</evidence>
<dbReference type="AlphaFoldDB" id="A0A0L0FHX7"/>
<comment type="similarity">
    <text evidence="1">Belongs to the ThrE exporter (TC 2.A.79) family.</text>
</comment>
<feature type="region of interest" description="Disordered" evidence="2">
    <location>
        <begin position="1"/>
        <end position="55"/>
    </location>
</feature>
<evidence type="ECO:0000259" key="4">
    <source>
        <dbReference type="Pfam" id="PF06738"/>
    </source>
</evidence>
<evidence type="ECO:0000256" key="3">
    <source>
        <dbReference type="SAM" id="Phobius"/>
    </source>
</evidence>
<feature type="domain" description="Threonine/serine exporter-like N-terminal" evidence="4">
    <location>
        <begin position="161"/>
        <end position="349"/>
    </location>
</feature>
<feature type="compositionally biased region" description="Polar residues" evidence="2">
    <location>
        <begin position="15"/>
        <end position="38"/>
    </location>
</feature>
<name>A0A0L0FHX7_9EUKA</name>
<feature type="transmembrane region" description="Helical" evidence="3">
    <location>
        <begin position="482"/>
        <end position="500"/>
    </location>
</feature>
<feature type="transmembrane region" description="Helical" evidence="3">
    <location>
        <begin position="418"/>
        <end position="437"/>
    </location>
</feature>
<keyword evidence="3" id="KW-0472">Membrane</keyword>
<dbReference type="InterPro" id="IPR010619">
    <property type="entry name" value="ThrE-like_N"/>
</dbReference>
<dbReference type="EMBL" id="KQ243137">
    <property type="protein sequence ID" value="KNC76365.1"/>
    <property type="molecule type" value="Genomic_DNA"/>
</dbReference>
<keyword evidence="3" id="KW-0812">Transmembrane</keyword>
<feature type="transmembrane region" description="Helical" evidence="3">
    <location>
        <begin position="395"/>
        <end position="412"/>
    </location>
</feature>
<dbReference type="Pfam" id="PF06738">
    <property type="entry name" value="ThrE"/>
    <property type="match status" value="1"/>
</dbReference>
<feature type="transmembrane region" description="Helical" evidence="3">
    <location>
        <begin position="449"/>
        <end position="470"/>
    </location>
</feature>
<evidence type="ECO:0000256" key="1">
    <source>
        <dbReference type="ARBA" id="ARBA00034125"/>
    </source>
</evidence>